<accession>A0AAD3SBD3</accession>
<dbReference type="EMBL" id="BSYO01000007">
    <property type="protein sequence ID" value="GMH07539.1"/>
    <property type="molecule type" value="Genomic_DNA"/>
</dbReference>
<name>A0AAD3SBD3_NEPGR</name>
<evidence type="ECO:0000313" key="3">
    <source>
        <dbReference type="Proteomes" id="UP001279734"/>
    </source>
</evidence>
<keyword evidence="3" id="KW-1185">Reference proteome</keyword>
<feature type="compositionally biased region" description="Polar residues" evidence="1">
    <location>
        <begin position="58"/>
        <end position="80"/>
    </location>
</feature>
<dbReference type="AlphaFoldDB" id="A0AAD3SBD3"/>
<evidence type="ECO:0000313" key="2">
    <source>
        <dbReference type="EMBL" id="GMH07539.1"/>
    </source>
</evidence>
<feature type="compositionally biased region" description="Polar residues" evidence="1">
    <location>
        <begin position="92"/>
        <end position="101"/>
    </location>
</feature>
<proteinExistence type="predicted"/>
<evidence type="ECO:0000256" key="1">
    <source>
        <dbReference type="SAM" id="MobiDB-lite"/>
    </source>
</evidence>
<gene>
    <name evidence="2" type="ORF">Nepgr_009379</name>
</gene>
<organism evidence="2 3">
    <name type="scientific">Nepenthes gracilis</name>
    <name type="common">Slender pitcher plant</name>
    <dbReference type="NCBI Taxonomy" id="150966"/>
    <lineage>
        <taxon>Eukaryota</taxon>
        <taxon>Viridiplantae</taxon>
        <taxon>Streptophyta</taxon>
        <taxon>Embryophyta</taxon>
        <taxon>Tracheophyta</taxon>
        <taxon>Spermatophyta</taxon>
        <taxon>Magnoliopsida</taxon>
        <taxon>eudicotyledons</taxon>
        <taxon>Gunneridae</taxon>
        <taxon>Pentapetalae</taxon>
        <taxon>Caryophyllales</taxon>
        <taxon>Nepenthaceae</taxon>
        <taxon>Nepenthes</taxon>
    </lineage>
</organism>
<feature type="region of interest" description="Disordered" evidence="1">
    <location>
        <begin position="32"/>
        <end position="101"/>
    </location>
</feature>
<sequence>MLQKHLINWASAPGLQKINTFISIYQEVCQSLKNSPSNTPGKTTSAGDNKQADPPTYSAGQTALQSTAEAQHSVISSKPSAPTFKGSKDPQLKTSSTIFSS</sequence>
<feature type="compositionally biased region" description="Polar residues" evidence="1">
    <location>
        <begin position="32"/>
        <end position="48"/>
    </location>
</feature>
<reference evidence="2" key="1">
    <citation type="submission" date="2023-05" db="EMBL/GenBank/DDBJ databases">
        <title>Nepenthes gracilis genome sequencing.</title>
        <authorList>
            <person name="Fukushima K."/>
        </authorList>
    </citation>
    <scope>NUCLEOTIDE SEQUENCE</scope>
    <source>
        <strain evidence="2">SING2019-196</strain>
    </source>
</reference>
<comment type="caution">
    <text evidence="2">The sequence shown here is derived from an EMBL/GenBank/DDBJ whole genome shotgun (WGS) entry which is preliminary data.</text>
</comment>
<protein>
    <submittedName>
        <fullName evidence="2">Uncharacterized protein</fullName>
    </submittedName>
</protein>
<dbReference type="Proteomes" id="UP001279734">
    <property type="component" value="Unassembled WGS sequence"/>
</dbReference>